<dbReference type="Pfam" id="PF07081">
    <property type="entry name" value="DUF1349"/>
    <property type="match status" value="1"/>
</dbReference>
<dbReference type="PANTHER" id="PTHR35332">
    <property type="entry name" value="REGULATION OF ENOLASE PROTEIN 1"/>
    <property type="match status" value="1"/>
</dbReference>
<gene>
    <name evidence="1" type="ORF">Ami3637_00190</name>
</gene>
<evidence type="ECO:0000313" key="1">
    <source>
        <dbReference type="EMBL" id="QHI71009.1"/>
    </source>
</evidence>
<dbReference type="KEGG" id="amic:Ami3637_00190"/>
<reference evidence="1 2" key="1">
    <citation type="submission" date="2020-01" db="EMBL/GenBank/DDBJ databases">
        <title>Genomic analysis of Aminipila sp. CBA3637.</title>
        <authorList>
            <person name="Kim Y.B."/>
            <person name="Roh S.W."/>
        </authorList>
    </citation>
    <scope>NUCLEOTIDE SEQUENCE [LARGE SCALE GENOMIC DNA]</scope>
    <source>
        <strain evidence="1 2">CBA3637</strain>
    </source>
</reference>
<dbReference type="InterPro" id="IPR009784">
    <property type="entry name" value="DUF1349"/>
</dbReference>
<dbReference type="AlphaFoldDB" id="A0A6P1M8F9"/>
<dbReference type="PANTHER" id="PTHR35332:SF2">
    <property type="entry name" value="REGULATION OF ENOLASE PROTEIN 1"/>
    <property type="match status" value="1"/>
</dbReference>
<dbReference type="Gene3D" id="2.60.120.200">
    <property type="match status" value="1"/>
</dbReference>
<name>A0A6P1M8F9_9FIRM</name>
<organism evidence="1 2">
    <name type="scientific">Aminipila terrae</name>
    <dbReference type="NCBI Taxonomy" id="2697030"/>
    <lineage>
        <taxon>Bacteria</taxon>
        <taxon>Bacillati</taxon>
        <taxon>Bacillota</taxon>
        <taxon>Clostridia</taxon>
        <taxon>Peptostreptococcales</taxon>
        <taxon>Anaerovoracaceae</taxon>
        <taxon>Aminipila</taxon>
    </lineage>
</organism>
<keyword evidence="2" id="KW-1185">Reference proteome</keyword>
<dbReference type="Proteomes" id="UP000463883">
    <property type="component" value="Chromosome"/>
</dbReference>
<proteinExistence type="predicted"/>
<protein>
    <submittedName>
        <fullName evidence="1">DUF1349 domain-containing protein</fullName>
    </submittedName>
</protein>
<dbReference type="RefSeq" id="WP_162360787.1">
    <property type="nucleotide sequence ID" value="NZ_CP047591.1"/>
</dbReference>
<dbReference type="SUPFAM" id="SSF49899">
    <property type="entry name" value="Concanavalin A-like lectins/glucanases"/>
    <property type="match status" value="1"/>
</dbReference>
<dbReference type="EMBL" id="CP047591">
    <property type="protein sequence ID" value="QHI71009.1"/>
    <property type="molecule type" value="Genomic_DNA"/>
</dbReference>
<sequence length="153" mass="17362">MCQNAPFLFTYVTNDDFVCTTRVSVDFKSEYDTGCIMLVVDDENWCRVGYEVVDGDLKIVSVVNKATSDDCDSQIIGDVVPYLRITKKGNLMAMHYSLDGKAWPLVRYFNLARYSHKMKLGVTSLCLTGKACTSKFDFLEYEVKSVEDILECK</sequence>
<evidence type="ECO:0000313" key="2">
    <source>
        <dbReference type="Proteomes" id="UP000463883"/>
    </source>
</evidence>
<dbReference type="InterPro" id="IPR013320">
    <property type="entry name" value="ConA-like_dom_sf"/>
</dbReference>
<accession>A0A6P1M8F9</accession>